<evidence type="ECO:0000256" key="7">
    <source>
        <dbReference type="ARBA" id="ARBA00040167"/>
    </source>
</evidence>
<dbReference type="UniPathway" id="UPA00251">
    <property type="reaction ID" value="UER00320"/>
</dbReference>
<comment type="function">
    <text evidence="6 9">Catalyzes cyclization of the linear tetrapyrrole, hydroxymethylbilane, to the macrocyclic uroporphyrinogen III.</text>
</comment>
<dbReference type="PANTHER" id="PTHR38042:SF1">
    <property type="entry name" value="UROPORPHYRINOGEN-III SYNTHASE, CHLOROPLASTIC"/>
    <property type="match status" value="1"/>
</dbReference>
<sequence length="238" mass="24980">MRILVTRPEREGRAMAARLVRLGNEAIVAPLMEVVATPPAHLPLDGVQALLSTSRHAVEALAGRREIHRLPLLVVGAGTAKAARAAGFSTVASAEGDRHTLVRLVCDRLDPADGALLWVAGRDRTRGFREDLAAHGFGVGVIEVYRAEAAQELPYEARRALEAGAIDAVAVHSPRSAAILLGLLADCGFPPASPAFRIHAISEATAAPFRKAGWTDVVVAASPDSAAMMATFGDYATA</sequence>
<dbReference type="Pfam" id="PF02602">
    <property type="entry name" value="HEM4"/>
    <property type="match status" value="1"/>
</dbReference>
<evidence type="ECO:0000256" key="6">
    <source>
        <dbReference type="ARBA" id="ARBA00037589"/>
    </source>
</evidence>
<keyword evidence="5 9" id="KW-0627">Porphyrin biosynthesis</keyword>
<dbReference type="Gene3D" id="3.40.50.10090">
    <property type="match status" value="2"/>
</dbReference>
<dbReference type="GO" id="GO:0004852">
    <property type="term" value="F:uroporphyrinogen-III synthase activity"/>
    <property type="evidence" value="ECO:0007669"/>
    <property type="project" value="UniProtKB-UniRule"/>
</dbReference>
<evidence type="ECO:0000256" key="3">
    <source>
        <dbReference type="ARBA" id="ARBA00013109"/>
    </source>
</evidence>
<comment type="caution">
    <text evidence="11">The sequence shown here is derived from an EMBL/GenBank/DDBJ whole genome shotgun (WGS) entry which is preliminary data.</text>
</comment>
<dbReference type="PANTHER" id="PTHR38042">
    <property type="entry name" value="UROPORPHYRINOGEN-III SYNTHASE, CHLOROPLASTIC"/>
    <property type="match status" value="1"/>
</dbReference>
<keyword evidence="4 9" id="KW-0456">Lyase</keyword>
<evidence type="ECO:0000259" key="10">
    <source>
        <dbReference type="Pfam" id="PF02602"/>
    </source>
</evidence>
<comment type="pathway">
    <text evidence="1 9">Porphyrin-containing compound metabolism; protoporphyrin-IX biosynthesis; coproporphyrinogen-III from 5-aminolevulinate: step 3/4.</text>
</comment>
<evidence type="ECO:0000256" key="9">
    <source>
        <dbReference type="RuleBase" id="RU366031"/>
    </source>
</evidence>
<keyword evidence="12" id="KW-1185">Reference proteome</keyword>
<dbReference type="OrthoDB" id="7163809at2"/>
<gene>
    <name evidence="11" type="ORF">EYW49_14540</name>
</gene>
<dbReference type="GO" id="GO:0006782">
    <property type="term" value="P:protoporphyrinogen IX biosynthetic process"/>
    <property type="evidence" value="ECO:0007669"/>
    <property type="project" value="UniProtKB-UniRule"/>
</dbReference>
<protein>
    <recommendedName>
        <fullName evidence="7 9">Uroporphyrinogen-III synthase</fullName>
        <ecNumber evidence="3 9">4.2.1.75</ecNumber>
    </recommendedName>
</protein>
<reference evidence="11 12" key="1">
    <citation type="submission" date="2019-02" db="EMBL/GenBank/DDBJ databases">
        <title>Siculibacillus lacustris gen. nov., sp. nov., a new rosette-forming bacterium isolated from a freshwater crater lake (Lake St. Ana, Romania).</title>
        <authorList>
            <person name="Felfoldi T."/>
            <person name="Marton Z."/>
            <person name="Szabo A."/>
            <person name="Mentes A."/>
            <person name="Boka K."/>
            <person name="Marialigeti K."/>
            <person name="Mathe I."/>
            <person name="Koncz M."/>
            <person name="Schumann P."/>
            <person name="Toth E."/>
        </authorList>
    </citation>
    <scope>NUCLEOTIDE SEQUENCE [LARGE SCALE GENOMIC DNA]</scope>
    <source>
        <strain evidence="11 12">SA-279</strain>
    </source>
</reference>
<organism evidence="11 12">
    <name type="scientific">Siculibacillus lacustris</name>
    <dbReference type="NCBI Taxonomy" id="1549641"/>
    <lineage>
        <taxon>Bacteria</taxon>
        <taxon>Pseudomonadati</taxon>
        <taxon>Pseudomonadota</taxon>
        <taxon>Alphaproteobacteria</taxon>
        <taxon>Hyphomicrobiales</taxon>
        <taxon>Ancalomicrobiaceae</taxon>
        <taxon>Siculibacillus</taxon>
    </lineage>
</organism>
<evidence type="ECO:0000313" key="12">
    <source>
        <dbReference type="Proteomes" id="UP000292781"/>
    </source>
</evidence>
<dbReference type="InterPro" id="IPR036108">
    <property type="entry name" value="4pyrrol_syn_uPrphyn_synt_sf"/>
</dbReference>
<comment type="similarity">
    <text evidence="2 9">Belongs to the uroporphyrinogen-III synthase family.</text>
</comment>
<evidence type="ECO:0000256" key="5">
    <source>
        <dbReference type="ARBA" id="ARBA00023244"/>
    </source>
</evidence>
<evidence type="ECO:0000256" key="4">
    <source>
        <dbReference type="ARBA" id="ARBA00023239"/>
    </source>
</evidence>
<dbReference type="GO" id="GO:0006780">
    <property type="term" value="P:uroporphyrinogen III biosynthetic process"/>
    <property type="evidence" value="ECO:0007669"/>
    <property type="project" value="UniProtKB-UniRule"/>
</dbReference>
<dbReference type="CDD" id="cd06578">
    <property type="entry name" value="HemD"/>
    <property type="match status" value="1"/>
</dbReference>
<dbReference type="EC" id="4.2.1.75" evidence="3 9"/>
<dbReference type="SUPFAM" id="SSF69618">
    <property type="entry name" value="HemD-like"/>
    <property type="match status" value="1"/>
</dbReference>
<evidence type="ECO:0000256" key="8">
    <source>
        <dbReference type="ARBA" id="ARBA00048617"/>
    </source>
</evidence>
<dbReference type="EMBL" id="SJFN01000021">
    <property type="protein sequence ID" value="TBW36318.1"/>
    <property type="molecule type" value="Genomic_DNA"/>
</dbReference>
<evidence type="ECO:0000313" key="11">
    <source>
        <dbReference type="EMBL" id="TBW36318.1"/>
    </source>
</evidence>
<name>A0A4Q9VLF5_9HYPH</name>
<comment type="catalytic activity">
    <reaction evidence="8 9">
        <text>hydroxymethylbilane = uroporphyrinogen III + H2O</text>
        <dbReference type="Rhea" id="RHEA:18965"/>
        <dbReference type="ChEBI" id="CHEBI:15377"/>
        <dbReference type="ChEBI" id="CHEBI:57308"/>
        <dbReference type="ChEBI" id="CHEBI:57845"/>
        <dbReference type="EC" id="4.2.1.75"/>
    </reaction>
</comment>
<dbReference type="InterPro" id="IPR003754">
    <property type="entry name" value="4pyrrol_synth_uPrphyn_synth"/>
</dbReference>
<dbReference type="InterPro" id="IPR039793">
    <property type="entry name" value="UROS/Hem4"/>
</dbReference>
<evidence type="ECO:0000256" key="1">
    <source>
        <dbReference type="ARBA" id="ARBA00004772"/>
    </source>
</evidence>
<proteinExistence type="inferred from homology"/>
<feature type="domain" description="Tetrapyrrole biosynthesis uroporphyrinogen III synthase" evidence="10">
    <location>
        <begin position="14"/>
        <end position="229"/>
    </location>
</feature>
<evidence type="ECO:0000256" key="2">
    <source>
        <dbReference type="ARBA" id="ARBA00008133"/>
    </source>
</evidence>
<dbReference type="Proteomes" id="UP000292781">
    <property type="component" value="Unassembled WGS sequence"/>
</dbReference>
<accession>A0A4Q9VLF5</accession>
<dbReference type="AlphaFoldDB" id="A0A4Q9VLF5"/>